<evidence type="ECO:0000313" key="3">
    <source>
        <dbReference type="Proteomes" id="UP000094828"/>
    </source>
</evidence>
<gene>
    <name evidence="2" type="ORF">A6X21_16170</name>
</gene>
<evidence type="ECO:0000313" key="2">
    <source>
        <dbReference type="EMBL" id="ODA36343.1"/>
    </source>
</evidence>
<organism evidence="2 3">
    <name type="scientific">Planctopirus hydrillae</name>
    <dbReference type="NCBI Taxonomy" id="1841610"/>
    <lineage>
        <taxon>Bacteria</taxon>
        <taxon>Pseudomonadati</taxon>
        <taxon>Planctomycetota</taxon>
        <taxon>Planctomycetia</taxon>
        <taxon>Planctomycetales</taxon>
        <taxon>Planctomycetaceae</taxon>
        <taxon>Planctopirus</taxon>
    </lineage>
</organism>
<keyword evidence="3" id="KW-1185">Reference proteome</keyword>
<feature type="region of interest" description="Disordered" evidence="1">
    <location>
        <begin position="36"/>
        <end position="67"/>
    </location>
</feature>
<protein>
    <submittedName>
        <fullName evidence="2">Uncharacterized protein</fullName>
    </submittedName>
</protein>
<accession>A0A1C3ETB5</accession>
<dbReference type="AlphaFoldDB" id="A0A1C3ETB5"/>
<dbReference type="RefSeq" id="WP_068845648.1">
    <property type="nucleotide sequence ID" value="NZ_LYDR01000027.1"/>
</dbReference>
<dbReference type="Proteomes" id="UP000094828">
    <property type="component" value="Unassembled WGS sequence"/>
</dbReference>
<dbReference type="EMBL" id="LYDR01000027">
    <property type="protein sequence ID" value="ODA36343.1"/>
    <property type="molecule type" value="Genomic_DNA"/>
</dbReference>
<proteinExistence type="predicted"/>
<sequence>MAQIDYRASTCILAIKVVKARKVAEACKVLQPSRCPLDQGHASQSNGDDFPVFNDAANEDGGLGNAL</sequence>
<evidence type="ECO:0000256" key="1">
    <source>
        <dbReference type="SAM" id="MobiDB-lite"/>
    </source>
</evidence>
<reference evidence="2 3" key="1">
    <citation type="submission" date="2016-05" db="EMBL/GenBank/DDBJ databases">
        <title>Genomic and physiological characterization of Planctopirus sp. isolated from fresh water lake.</title>
        <authorList>
            <person name="Subhash Y."/>
            <person name="Ramana C."/>
        </authorList>
    </citation>
    <scope>NUCLEOTIDE SEQUENCE [LARGE SCALE GENOMIC DNA]</scope>
    <source>
        <strain evidence="2 3">JC280</strain>
    </source>
</reference>
<comment type="caution">
    <text evidence="2">The sequence shown here is derived from an EMBL/GenBank/DDBJ whole genome shotgun (WGS) entry which is preliminary data.</text>
</comment>
<name>A0A1C3ETB5_9PLAN</name>
<dbReference type="STRING" id="1841610.A6X21_16170"/>